<evidence type="ECO:0000313" key="2">
    <source>
        <dbReference type="Proteomes" id="UP000824681"/>
    </source>
</evidence>
<evidence type="ECO:0000313" key="1">
    <source>
        <dbReference type="EMBL" id="QYC40964.1"/>
    </source>
</evidence>
<dbReference type="Proteomes" id="UP000824681">
    <property type="component" value="Chromosome"/>
</dbReference>
<organism evidence="1 2">
    <name type="scientific">Nonomuraea coxensis DSM 45129</name>
    <dbReference type="NCBI Taxonomy" id="1122611"/>
    <lineage>
        <taxon>Bacteria</taxon>
        <taxon>Bacillati</taxon>
        <taxon>Actinomycetota</taxon>
        <taxon>Actinomycetes</taxon>
        <taxon>Streptosporangiales</taxon>
        <taxon>Streptosporangiaceae</taxon>
        <taxon>Nonomuraea</taxon>
    </lineage>
</organism>
<keyword evidence="2" id="KW-1185">Reference proteome</keyword>
<accession>A0ABX8U2J3</accession>
<reference evidence="1 2" key="1">
    <citation type="journal article" date="2021" name="ACS Chem. Biol.">
        <title>Genomic-Led Discovery of a Novel Glycopeptide Antibiotic by Nonomuraea coxensis DSM 45129.</title>
        <authorList>
            <person name="Yushchuk O."/>
            <person name="Vior N.M."/>
            <person name="Andreo-Vidal A."/>
            <person name="Berini F."/>
            <person name="Ruckert C."/>
            <person name="Busche T."/>
            <person name="Binda E."/>
            <person name="Kalinowski J."/>
            <person name="Truman A.W."/>
            <person name="Marinelli F."/>
        </authorList>
    </citation>
    <scope>NUCLEOTIDE SEQUENCE [LARGE SCALE GENOMIC DNA]</scope>
    <source>
        <strain evidence="1 2">DSM 45129</strain>
    </source>
</reference>
<dbReference type="EMBL" id="CP068985">
    <property type="protein sequence ID" value="QYC40964.1"/>
    <property type="molecule type" value="Genomic_DNA"/>
</dbReference>
<protein>
    <submittedName>
        <fullName evidence="1">Uncharacterized protein</fullName>
    </submittedName>
</protein>
<name>A0ABX8U2J3_9ACTN</name>
<sequence length="219" mass="24462">MVSTADISAYLMKIKLPEGDTRVQEGVPAYREPMEKYTEERVTAATPDPLLAHRGRDFIGFRDHPFADPGAHGFRWVDLKHFEVLAPETGDLGLVTAVIRHEQFRDDYAGGGVTPGGIRHGPYWLRHVTARAYEPVDAPAVIATMSGWARQHGGLPPGLRDVLEAEVFDRIRRATARYRLKDLGERAHHDWGRVHQDFHEVITIDRTAGAVTLIVAADD</sequence>
<gene>
    <name evidence="1" type="ORF">Nocox_16755</name>
</gene>
<proteinExistence type="predicted"/>